<dbReference type="SUPFAM" id="SSF52540">
    <property type="entry name" value="P-loop containing nucleoside triphosphate hydrolases"/>
    <property type="match status" value="2"/>
</dbReference>
<comment type="caution">
    <text evidence="5">The sequence shown here is derived from an EMBL/GenBank/DDBJ whole genome shotgun (WGS) entry which is preliminary data.</text>
</comment>
<organism evidence="5 6">
    <name type="scientific">Dispira parvispora</name>
    <dbReference type="NCBI Taxonomy" id="1520584"/>
    <lineage>
        <taxon>Eukaryota</taxon>
        <taxon>Fungi</taxon>
        <taxon>Fungi incertae sedis</taxon>
        <taxon>Zoopagomycota</taxon>
        <taxon>Kickxellomycotina</taxon>
        <taxon>Dimargaritomycetes</taxon>
        <taxon>Dimargaritales</taxon>
        <taxon>Dimargaritaceae</taxon>
        <taxon>Dispira</taxon>
    </lineage>
</organism>
<dbReference type="Proteomes" id="UP001150925">
    <property type="component" value="Unassembled WGS sequence"/>
</dbReference>
<dbReference type="GO" id="GO:0034098">
    <property type="term" value="C:VCP-NPL4-UFD1 AAA ATPase complex"/>
    <property type="evidence" value="ECO:0007669"/>
    <property type="project" value="TreeGrafter"/>
</dbReference>
<dbReference type="FunFam" id="3.40.50.300:FF:001440">
    <property type="entry name" value="ATPase, AAA family protein"/>
    <property type="match status" value="1"/>
</dbReference>
<dbReference type="InterPro" id="IPR003593">
    <property type="entry name" value="AAA+_ATPase"/>
</dbReference>
<keyword evidence="1 3" id="KW-0547">Nucleotide-binding</keyword>
<dbReference type="Pfam" id="PF00004">
    <property type="entry name" value="AAA"/>
    <property type="match status" value="2"/>
</dbReference>
<dbReference type="InterPro" id="IPR041569">
    <property type="entry name" value="AAA_lid_3"/>
</dbReference>
<sequence length="604" mass="66194">MEQCSIPDGTTWTTGCIGLGTEVHIIQSDLSLPLLDSGKTDFTTAPDSMPTQPLSDGEELPGLEMAYKNLRDLLVYPLRHASLFSDLGIQCPKGLLLHGPPGVGKTWLVTNLARECNATLKVINGPEVFGAFIGESEQRLREIFQEAQGSATESARPCVLFIDEIDALAPNRDDAHAHESRVIAQLLTLMDGLTSRGRLVVIAATNRPNAIDPALRRPGRFDREVAIGVPNQPARHSILQYYTRSFPLARDVDLDYLAQITNGYVGADLAALCREAGATVIRRAMDTLRDYSTSNDRQDMIPVSMDDFRLAMKKVGPSMQRGLEVQVTPTTWDDIGGLTNVKTQLQQAVTWPALYPDTFRRLGLRPPTGILLYGPPGCSKTTLVKAIASQMRSSFFSLNGAALYSPYVGDSEKVVRDIFQRARAGAPSVLFFDEIDTIVGKRQLGHASGNSGHGGDVAQERILTMLLNEMDGVETNHALLIIGATNRPDMLDAALLRPGRFDRLVYVPPPDYPARVHILTIATRHTPLAADVNLTDLAERTERFSGADLTNLCREAALAALREDHRNSKVSMRHYLQALANASPSISSKSLAWFERYNASLRQT</sequence>
<feature type="domain" description="AAA+ ATPase" evidence="4">
    <location>
        <begin position="91"/>
        <end position="231"/>
    </location>
</feature>
<dbReference type="EMBL" id="JANBPY010000303">
    <property type="protein sequence ID" value="KAJ1967658.1"/>
    <property type="molecule type" value="Genomic_DNA"/>
</dbReference>
<proteinExistence type="inferred from homology"/>
<feature type="domain" description="AAA+ ATPase" evidence="4">
    <location>
        <begin position="366"/>
        <end position="511"/>
    </location>
</feature>
<dbReference type="Pfam" id="PF17862">
    <property type="entry name" value="AAA_lid_3"/>
    <property type="match status" value="2"/>
</dbReference>
<dbReference type="InterPro" id="IPR003960">
    <property type="entry name" value="ATPase_AAA_CS"/>
</dbReference>
<dbReference type="CDD" id="cd19511">
    <property type="entry name" value="RecA-like_CDC48_r2-like"/>
    <property type="match status" value="1"/>
</dbReference>
<protein>
    <recommendedName>
        <fullName evidence="4">AAA+ ATPase domain-containing protein</fullName>
    </recommendedName>
</protein>
<evidence type="ECO:0000313" key="6">
    <source>
        <dbReference type="Proteomes" id="UP001150925"/>
    </source>
</evidence>
<evidence type="ECO:0000256" key="3">
    <source>
        <dbReference type="RuleBase" id="RU003651"/>
    </source>
</evidence>
<dbReference type="AlphaFoldDB" id="A0A9W8AX78"/>
<dbReference type="GO" id="GO:0016887">
    <property type="term" value="F:ATP hydrolysis activity"/>
    <property type="evidence" value="ECO:0007669"/>
    <property type="project" value="InterPro"/>
</dbReference>
<dbReference type="SMART" id="SM00382">
    <property type="entry name" value="AAA"/>
    <property type="match status" value="2"/>
</dbReference>
<dbReference type="PANTHER" id="PTHR23077">
    <property type="entry name" value="AAA-FAMILY ATPASE"/>
    <property type="match status" value="1"/>
</dbReference>
<dbReference type="GO" id="GO:0005524">
    <property type="term" value="F:ATP binding"/>
    <property type="evidence" value="ECO:0007669"/>
    <property type="project" value="UniProtKB-KW"/>
</dbReference>
<dbReference type="Gene3D" id="3.40.50.300">
    <property type="entry name" value="P-loop containing nucleotide triphosphate hydrolases"/>
    <property type="match status" value="2"/>
</dbReference>
<dbReference type="FunFam" id="1.10.8.60:FF:000038">
    <property type="entry name" value="spermatogenesis-associated protein 5-like protein 1"/>
    <property type="match status" value="1"/>
</dbReference>
<dbReference type="GO" id="GO:0097352">
    <property type="term" value="P:autophagosome maturation"/>
    <property type="evidence" value="ECO:0007669"/>
    <property type="project" value="TreeGrafter"/>
</dbReference>
<evidence type="ECO:0000256" key="2">
    <source>
        <dbReference type="ARBA" id="ARBA00022840"/>
    </source>
</evidence>
<dbReference type="CDD" id="cd19503">
    <property type="entry name" value="RecA-like_CDC48_NLV2_r1-like"/>
    <property type="match status" value="1"/>
</dbReference>
<dbReference type="InterPro" id="IPR027417">
    <property type="entry name" value="P-loop_NTPase"/>
</dbReference>
<comment type="similarity">
    <text evidence="3">Belongs to the AAA ATPase family.</text>
</comment>
<gene>
    <name evidence="5" type="ORF">IWQ62_001721</name>
</gene>
<keyword evidence="2 3" id="KW-0067">ATP-binding</keyword>
<reference evidence="5" key="1">
    <citation type="submission" date="2022-07" db="EMBL/GenBank/DDBJ databases">
        <title>Phylogenomic reconstructions and comparative analyses of Kickxellomycotina fungi.</title>
        <authorList>
            <person name="Reynolds N.K."/>
            <person name="Stajich J.E."/>
            <person name="Barry K."/>
            <person name="Grigoriev I.V."/>
            <person name="Crous P."/>
            <person name="Smith M.E."/>
        </authorList>
    </citation>
    <scope>NUCLEOTIDE SEQUENCE</scope>
    <source>
        <strain evidence="5">RSA 1196</strain>
    </source>
</reference>
<dbReference type="InterPro" id="IPR050168">
    <property type="entry name" value="AAA_ATPase_domain"/>
</dbReference>
<dbReference type="FunFam" id="3.40.50.300:FF:000012">
    <property type="entry name" value="Transitional endoplasmic reticulum ATPase"/>
    <property type="match status" value="1"/>
</dbReference>
<dbReference type="GO" id="GO:0030970">
    <property type="term" value="P:retrograde protein transport, ER to cytosol"/>
    <property type="evidence" value="ECO:0007669"/>
    <property type="project" value="TreeGrafter"/>
</dbReference>
<evidence type="ECO:0000256" key="1">
    <source>
        <dbReference type="ARBA" id="ARBA00022741"/>
    </source>
</evidence>
<dbReference type="GO" id="GO:0005829">
    <property type="term" value="C:cytosol"/>
    <property type="evidence" value="ECO:0007669"/>
    <property type="project" value="TreeGrafter"/>
</dbReference>
<evidence type="ECO:0000259" key="4">
    <source>
        <dbReference type="SMART" id="SM00382"/>
    </source>
</evidence>
<dbReference type="GO" id="GO:0051228">
    <property type="term" value="P:mitotic spindle disassembly"/>
    <property type="evidence" value="ECO:0007669"/>
    <property type="project" value="TreeGrafter"/>
</dbReference>
<name>A0A9W8AX78_9FUNG</name>
<dbReference type="PROSITE" id="PS00674">
    <property type="entry name" value="AAA"/>
    <property type="match status" value="2"/>
</dbReference>
<dbReference type="GO" id="GO:0031593">
    <property type="term" value="F:polyubiquitin modification-dependent protein binding"/>
    <property type="evidence" value="ECO:0007669"/>
    <property type="project" value="TreeGrafter"/>
</dbReference>
<dbReference type="GO" id="GO:0005634">
    <property type="term" value="C:nucleus"/>
    <property type="evidence" value="ECO:0007669"/>
    <property type="project" value="TreeGrafter"/>
</dbReference>
<evidence type="ECO:0000313" key="5">
    <source>
        <dbReference type="EMBL" id="KAJ1967658.1"/>
    </source>
</evidence>
<keyword evidence="6" id="KW-1185">Reference proteome</keyword>
<dbReference type="PANTHER" id="PTHR23077:SF194">
    <property type="entry name" value="ATPASE FAMILY GENE 2 PROTEIN HOMOLOG B"/>
    <property type="match status" value="1"/>
</dbReference>
<accession>A0A9W8AX78</accession>
<dbReference type="InterPro" id="IPR003959">
    <property type="entry name" value="ATPase_AAA_core"/>
</dbReference>
<dbReference type="OrthoDB" id="5421at2759"/>
<dbReference type="Gene3D" id="1.10.8.60">
    <property type="match status" value="2"/>
</dbReference>